<dbReference type="EC" id="6.3.1.14" evidence="2"/>
<keyword evidence="5" id="KW-0547">Nucleotide-binding</keyword>
<dbReference type="InterPro" id="IPR035959">
    <property type="entry name" value="RutC-like_sf"/>
</dbReference>
<dbReference type="RefSeq" id="XP_642320.1">
    <property type="nucleotide sequence ID" value="XM_637228.1"/>
</dbReference>
<dbReference type="AlphaFoldDB" id="Q54Y82"/>
<dbReference type="Gene3D" id="3.40.50.620">
    <property type="entry name" value="HUPs"/>
    <property type="match status" value="1"/>
</dbReference>
<evidence type="ECO:0000256" key="8">
    <source>
        <dbReference type="ARBA" id="ARBA00031552"/>
    </source>
</evidence>
<evidence type="ECO:0000313" key="11">
    <source>
        <dbReference type="EMBL" id="EAL68359.1"/>
    </source>
</evidence>
<dbReference type="FunCoup" id="Q54Y82">
    <property type="interactions" value="2"/>
</dbReference>
<name>Q54Y82_DICDI</name>
<feature type="domain" description="Diphthamide synthase" evidence="10">
    <location>
        <begin position="5"/>
        <end position="245"/>
    </location>
</feature>
<dbReference type="OMA" id="HCRLAQS"/>
<reference evidence="11 12" key="1">
    <citation type="journal article" date="2005" name="Nature">
        <title>The genome of the social amoeba Dictyostelium discoideum.</title>
        <authorList>
            <consortium name="The Dictyostelium discoideum Sequencing Consortium"/>
            <person name="Eichinger L."/>
            <person name="Pachebat J.A."/>
            <person name="Glockner G."/>
            <person name="Rajandream M.A."/>
            <person name="Sucgang R."/>
            <person name="Berriman M."/>
            <person name="Song J."/>
            <person name="Olsen R."/>
            <person name="Szafranski K."/>
            <person name="Xu Q."/>
            <person name="Tunggal B."/>
            <person name="Kummerfeld S."/>
            <person name="Madera M."/>
            <person name="Konfortov B.A."/>
            <person name="Rivero F."/>
            <person name="Bankier A.T."/>
            <person name="Lehmann R."/>
            <person name="Hamlin N."/>
            <person name="Davies R."/>
            <person name="Gaudet P."/>
            <person name="Fey P."/>
            <person name="Pilcher K."/>
            <person name="Chen G."/>
            <person name="Saunders D."/>
            <person name="Sodergren E."/>
            <person name="Davis P."/>
            <person name="Kerhornou A."/>
            <person name="Nie X."/>
            <person name="Hall N."/>
            <person name="Anjard C."/>
            <person name="Hemphill L."/>
            <person name="Bason N."/>
            <person name="Farbrother P."/>
            <person name="Desany B."/>
            <person name="Just E."/>
            <person name="Morio T."/>
            <person name="Rost R."/>
            <person name="Churcher C."/>
            <person name="Cooper J."/>
            <person name="Haydock S."/>
            <person name="van Driessche N."/>
            <person name="Cronin A."/>
            <person name="Goodhead I."/>
            <person name="Muzny D."/>
            <person name="Mourier T."/>
            <person name="Pain A."/>
            <person name="Lu M."/>
            <person name="Harper D."/>
            <person name="Lindsay R."/>
            <person name="Hauser H."/>
            <person name="James K."/>
            <person name="Quiles M."/>
            <person name="Madan Babu M."/>
            <person name="Saito T."/>
            <person name="Buchrieser C."/>
            <person name="Wardroper A."/>
            <person name="Felder M."/>
            <person name="Thangavelu M."/>
            <person name="Johnson D."/>
            <person name="Knights A."/>
            <person name="Loulseged H."/>
            <person name="Mungall K."/>
            <person name="Oliver K."/>
            <person name="Price C."/>
            <person name="Quail M.A."/>
            <person name="Urushihara H."/>
            <person name="Hernandez J."/>
            <person name="Rabbinowitsch E."/>
            <person name="Steffen D."/>
            <person name="Sanders M."/>
            <person name="Ma J."/>
            <person name="Kohara Y."/>
            <person name="Sharp S."/>
            <person name="Simmonds M."/>
            <person name="Spiegler S."/>
            <person name="Tivey A."/>
            <person name="Sugano S."/>
            <person name="White B."/>
            <person name="Walker D."/>
            <person name="Woodward J."/>
            <person name="Winckler T."/>
            <person name="Tanaka Y."/>
            <person name="Shaulsky G."/>
            <person name="Schleicher M."/>
            <person name="Weinstock G."/>
            <person name="Rosenthal A."/>
            <person name="Cox E.C."/>
            <person name="Chisholm R.L."/>
            <person name="Gibbs R."/>
            <person name="Loomis W.F."/>
            <person name="Platzer M."/>
            <person name="Kay R.R."/>
            <person name="Williams J."/>
            <person name="Dear P.H."/>
            <person name="Noegel A.A."/>
            <person name="Barrell B."/>
            <person name="Kuspa A."/>
        </authorList>
    </citation>
    <scope>NUCLEOTIDE SEQUENCE [LARGE SCALE GENOMIC DNA]</scope>
    <source>
        <strain evidence="11 12">AX4</strain>
    </source>
</reference>
<keyword evidence="4" id="KW-0436">Ligase</keyword>
<dbReference type="dictyBase" id="DDB_G0278373"/>
<evidence type="ECO:0000256" key="5">
    <source>
        <dbReference type="ARBA" id="ARBA00022741"/>
    </source>
</evidence>
<dbReference type="Gene3D" id="3.30.1330.40">
    <property type="entry name" value="RutC-like"/>
    <property type="match status" value="2"/>
</dbReference>
<evidence type="ECO:0000313" key="12">
    <source>
        <dbReference type="Proteomes" id="UP000002195"/>
    </source>
</evidence>
<dbReference type="SMR" id="Q54Y82"/>
<dbReference type="GO" id="GO:0017178">
    <property type="term" value="F:diphthine-ammonia ligase activity"/>
    <property type="evidence" value="ECO:0000318"/>
    <property type="project" value="GO_Central"/>
</dbReference>
<dbReference type="Pfam" id="PF01042">
    <property type="entry name" value="Ribonuc_L-PSP"/>
    <property type="match status" value="1"/>
</dbReference>
<dbReference type="InterPro" id="IPR014729">
    <property type="entry name" value="Rossmann-like_a/b/a_fold"/>
</dbReference>
<dbReference type="PANTHER" id="PTHR12196:SF2">
    <property type="entry name" value="DIPHTHINE--AMMONIA LIGASE"/>
    <property type="match status" value="1"/>
</dbReference>
<comment type="pathway">
    <text evidence="1">Protein modification; peptidyl-diphthamide biosynthesis.</text>
</comment>
<dbReference type="PANTHER" id="PTHR12196">
    <property type="entry name" value="DOMAIN OF UNKNOWN FUNCTION 71 DUF71 -CONTAINING PROTEIN"/>
    <property type="match status" value="1"/>
</dbReference>
<gene>
    <name evidence="11" type="ORF">DDB_G0278373</name>
</gene>
<dbReference type="InterPro" id="IPR030662">
    <property type="entry name" value="DPH6/MJ0570"/>
</dbReference>
<keyword evidence="6" id="KW-0067">ATP-binding</keyword>
<dbReference type="KEGG" id="ddi:DDB_G0278373"/>
<dbReference type="GO" id="GO:0017183">
    <property type="term" value="P:protein histidyl modification to diphthamide"/>
    <property type="evidence" value="ECO:0000318"/>
    <property type="project" value="GO_Central"/>
</dbReference>
<dbReference type="HOGENOM" id="CLU_010289_2_1_1"/>
<evidence type="ECO:0000256" key="4">
    <source>
        <dbReference type="ARBA" id="ARBA00022598"/>
    </source>
</evidence>
<dbReference type="InterPro" id="IPR006175">
    <property type="entry name" value="YjgF/YER057c/UK114"/>
</dbReference>
<dbReference type="Gene3D" id="3.90.1490.10">
    <property type="entry name" value="putative n-type atp pyrophosphatase, domain 2"/>
    <property type="match status" value="1"/>
</dbReference>
<dbReference type="FunFam" id="3.90.1490.10:FF:000001">
    <property type="entry name" value="Diphthine--ammonia ligase"/>
    <property type="match status" value="1"/>
</dbReference>
<dbReference type="CDD" id="cd01994">
    <property type="entry name" value="AANH_PF0828-like"/>
    <property type="match status" value="1"/>
</dbReference>
<comment type="caution">
    <text evidence="11">The sequence shown here is derived from an EMBL/GenBank/DDBJ whole genome shotgun (WGS) entry which is preliminary data.</text>
</comment>
<evidence type="ECO:0000256" key="7">
    <source>
        <dbReference type="ARBA" id="ARBA00029814"/>
    </source>
</evidence>
<sequence length="752" mass="85982">MVEIVGLISGGKDSIYNLIECVRNGHKIVALANLKPPKTNSSEELDSFMYQTVGNNLIEIIAKECLELPLYQIEINGTAISRETDTYNEELEVNSKDEVEDLHTLLKLVKESHPNIKGVSCGAILSTYQRIRVENCCSRLNLTSYSYLWNRNQDELLREMIDCKIEAIIIKVASMGLVAEKHLLKSITQLYPTLYSLNQKFGVHICGEGGEYESIVIDCPLYKKRINIDQYQTIIHSDDAFSQVAYASISKYSTTEKSTQQIIQDSIYLNSNYLNRNLNNLKNFNENLLIPTLISNSTNDQTNSTNSTNFNFLESNLNIEYSLNLIKNKNFFNLSSTTTKINDNDIDNDKDDYNIGELLDKALLNISNILKENSLSIDQLLYVNLYISDMKDFSIVNQYYYKYFKNNPASRACIEIPLSKNDKTKFLIDCIGAIEKKSNLHVQSISNWAPACIGPYSQANLYKGFTFLAGQISMIPNNLDLIKYSKDLTFIINTNNNNNNDINNQLEIEIQQILLNTYNLLDCLNISFSNVIQSTIFISNEIDSTMFENIINYLKQFFIDNNNDSGSDGSISLIQIFKIPKLPKNSNIEILFTLFKEPEIIQNDLTYDNIDQYEENKNNNKNNNNTNPMKLEINDNRGITLKISNSNSFIHSQFNNLKSDIKFEDYINQLFLEIQSILNQTRKSIIYIKFYYLISFDINKLIELLSSSSSSSSSSLKSIDQEIGQQYLKLSSFIPILDSIDHNQLSCEIFIN</sequence>
<dbReference type="Pfam" id="PF01902">
    <property type="entry name" value="Diphthami_syn_2"/>
    <property type="match status" value="1"/>
</dbReference>
<organism evidence="11 12">
    <name type="scientific">Dictyostelium discoideum</name>
    <name type="common">Social amoeba</name>
    <dbReference type="NCBI Taxonomy" id="44689"/>
    <lineage>
        <taxon>Eukaryota</taxon>
        <taxon>Amoebozoa</taxon>
        <taxon>Evosea</taxon>
        <taxon>Eumycetozoa</taxon>
        <taxon>Dictyostelia</taxon>
        <taxon>Dictyosteliales</taxon>
        <taxon>Dictyosteliaceae</taxon>
        <taxon>Dictyostelium</taxon>
    </lineage>
</organism>
<dbReference type="VEuPathDB" id="AmoebaDB:DDB_G0278373"/>
<dbReference type="InterPro" id="IPR002761">
    <property type="entry name" value="Diphthami_syn_dom"/>
</dbReference>
<dbReference type="GeneID" id="8621526"/>
<dbReference type="NCBIfam" id="TIGR00290">
    <property type="entry name" value="MJ0570_dom"/>
    <property type="match status" value="1"/>
</dbReference>
<dbReference type="FunFam" id="3.40.50.620:FF:000145">
    <property type="entry name" value="ATP-binding domain containing protein"/>
    <property type="match status" value="1"/>
</dbReference>
<evidence type="ECO:0000259" key="10">
    <source>
        <dbReference type="Pfam" id="PF01902"/>
    </source>
</evidence>
<dbReference type="Reactome" id="R-DDI-5358493">
    <property type="pathway name" value="Synthesis of diphthamide-EEF2"/>
</dbReference>
<evidence type="ECO:0000256" key="6">
    <source>
        <dbReference type="ARBA" id="ARBA00022840"/>
    </source>
</evidence>
<proteinExistence type="predicted"/>
<keyword evidence="12" id="KW-1185">Reference proteome</keyword>
<dbReference type="eggNOG" id="KOG2317">
    <property type="taxonomic scope" value="Eukaryota"/>
</dbReference>
<evidence type="ECO:0000256" key="2">
    <source>
        <dbReference type="ARBA" id="ARBA00012089"/>
    </source>
</evidence>
<evidence type="ECO:0000256" key="3">
    <source>
        <dbReference type="ARBA" id="ARBA00018426"/>
    </source>
</evidence>
<dbReference type="SUPFAM" id="SSF52402">
    <property type="entry name" value="Adenine nucleotide alpha hydrolases-like"/>
    <property type="match status" value="1"/>
</dbReference>
<accession>Q54Y82</accession>
<dbReference type="PhylomeDB" id="Q54Y82"/>
<dbReference type="InParanoid" id="Q54Y82"/>
<dbReference type="Proteomes" id="UP000002195">
    <property type="component" value="Unassembled WGS sequence"/>
</dbReference>
<evidence type="ECO:0000256" key="9">
    <source>
        <dbReference type="ARBA" id="ARBA00048108"/>
    </source>
</evidence>
<dbReference type="eggNOG" id="KOG2316">
    <property type="taxonomic scope" value="Eukaryota"/>
</dbReference>
<dbReference type="SUPFAM" id="SSF55298">
    <property type="entry name" value="YjgF-like"/>
    <property type="match status" value="2"/>
</dbReference>
<evidence type="ECO:0000256" key="1">
    <source>
        <dbReference type="ARBA" id="ARBA00005156"/>
    </source>
</evidence>
<dbReference type="STRING" id="44689.Q54Y82"/>
<dbReference type="PaxDb" id="44689-DDB0237492"/>
<dbReference type="EMBL" id="AAFI02000023">
    <property type="protein sequence ID" value="EAL68359.1"/>
    <property type="molecule type" value="Genomic_DNA"/>
</dbReference>
<comment type="catalytic activity">
    <reaction evidence="9">
        <text>diphthine-[translation elongation factor 2] + NH4(+) + ATP = diphthamide-[translation elongation factor 2] + AMP + diphosphate + H(+)</text>
        <dbReference type="Rhea" id="RHEA:19753"/>
        <dbReference type="Rhea" id="RHEA-COMP:10172"/>
        <dbReference type="Rhea" id="RHEA-COMP:10174"/>
        <dbReference type="ChEBI" id="CHEBI:15378"/>
        <dbReference type="ChEBI" id="CHEBI:16692"/>
        <dbReference type="ChEBI" id="CHEBI:28938"/>
        <dbReference type="ChEBI" id="CHEBI:30616"/>
        <dbReference type="ChEBI" id="CHEBI:33019"/>
        <dbReference type="ChEBI" id="CHEBI:82696"/>
        <dbReference type="ChEBI" id="CHEBI:456215"/>
        <dbReference type="EC" id="6.3.1.14"/>
    </reaction>
</comment>
<protein>
    <recommendedName>
        <fullName evidence="3">Diphthine--ammonia ligase</fullName>
        <ecNumber evidence="2">6.3.1.14</ecNumber>
    </recommendedName>
    <alternativeName>
        <fullName evidence="7">Diphthamide synthase</fullName>
    </alternativeName>
    <alternativeName>
        <fullName evidence="8">Diphthamide synthetase</fullName>
    </alternativeName>
</protein>
<dbReference type="GO" id="GO:0005524">
    <property type="term" value="F:ATP binding"/>
    <property type="evidence" value="ECO:0007669"/>
    <property type="project" value="UniProtKB-KW"/>
</dbReference>